<keyword evidence="5 6" id="KW-0472">Membrane</keyword>
<name>A0A9N7MMZ9_STRHE</name>
<gene>
    <name evidence="8" type="ORF">SHERM_11244</name>
</gene>
<keyword evidence="2 6" id="KW-0812">Transmembrane</keyword>
<feature type="transmembrane region" description="Helical" evidence="6">
    <location>
        <begin position="100"/>
        <end position="117"/>
    </location>
</feature>
<organism evidence="8 9">
    <name type="scientific">Striga hermonthica</name>
    <name type="common">Purple witchweed</name>
    <name type="synonym">Buchnera hermonthica</name>
    <dbReference type="NCBI Taxonomy" id="68872"/>
    <lineage>
        <taxon>Eukaryota</taxon>
        <taxon>Viridiplantae</taxon>
        <taxon>Streptophyta</taxon>
        <taxon>Embryophyta</taxon>
        <taxon>Tracheophyta</taxon>
        <taxon>Spermatophyta</taxon>
        <taxon>Magnoliopsida</taxon>
        <taxon>eudicotyledons</taxon>
        <taxon>Gunneridae</taxon>
        <taxon>Pentapetalae</taxon>
        <taxon>asterids</taxon>
        <taxon>lamiids</taxon>
        <taxon>Lamiales</taxon>
        <taxon>Orobanchaceae</taxon>
        <taxon>Buchnereae</taxon>
        <taxon>Striga</taxon>
    </lineage>
</organism>
<dbReference type="PANTHER" id="PTHR10994">
    <property type="entry name" value="RETICULON"/>
    <property type="match status" value="1"/>
</dbReference>
<dbReference type="PANTHER" id="PTHR10994:SF157">
    <property type="entry name" value="RETICULON-LIKE PROTEIN B14"/>
    <property type="match status" value="1"/>
</dbReference>
<dbReference type="PROSITE" id="PS50845">
    <property type="entry name" value="RETICULON"/>
    <property type="match status" value="1"/>
</dbReference>
<keyword evidence="9" id="KW-1185">Reference proteome</keyword>
<evidence type="ECO:0000313" key="9">
    <source>
        <dbReference type="Proteomes" id="UP001153555"/>
    </source>
</evidence>
<proteinExistence type="predicted"/>
<evidence type="ECO:0000259" key="7">
    <source>
        <dbReference type="PROSITE" id="PS50845"/>
    </source>
</evidence>
<protein>
    <recommendedName>
        <fullName evidence="6">Reticulon-like protein</fullName>
    </recommendedName>
</protein>
<comment type="subcellular location">
    <subcellularLocation>
        <location evidence="1 6">Endoplasmic reticulum membrane</location>
        <topology evidence="1 6">Multi-pass membrane protein</topology>
    </subcellularLocation>
</comment>
<dbReference type="EMBL" id="CACSLK010003174">
    <property type="protein sequence ID" value="CAA0809038.1"/>
    <property type="molecule type" value="Genomic_DNA"/>
</dbReference>
<dbReference type="AlphaFoldDB" id="A0A9N7MMZ9"/>
<dbReference type="InterPro" id="IPR003388">
    <property type="entry name" value="Reticulon"/>
</dbReference>
<keyword evidence="4 6" id="KW-1133">Transmembrane helix</keyword>
<keyword evidence="3 6" id="KW-0256">Endoplasmic reticulum</keyword>
<evidence type="ECO:0000256" key="1">
    <source>
        <dbReference type="ARBA" id="ARBA00004477"/>
    </source>
</evidence>
<dbReference type="GO" id="GO:0009617">
    <property type="term" value="P:response to bacterium"/>
    <property type="evidence" value="ECO:0007669"/>
    <property type="project" value="InterPro"/>
</dbReference>
<comment type="caution">
    <text evidence="8">The sequence shown here is derived from an EMBL/GenBank/DDBJ whole genome shotgun (WGS) entry which is preliminary data.</text>
</comment>
<dbReference type="Proteomes" id="UP001153555">
    <property type="component" value="Unassembled WGS sequence"/>
</dbReference>
<dbReference type="InterPro" id="IPR045064">
    <property type="entry name" value="Reticulon-like"/>
</dbReference>
<evidence type="ECO:0000313" key="8">
    <source>
        <dbReference type="EMBL" id="CAA0809038.1"/>
    </source>
</evidence>
<dbReference type="OrthoDB" id="567788at2759"/>
<dbReference type="GO" id="GO:0005789">
    <property type="term" value="C:endoplasmic reticulum membrane"/>
    <property type="evidence" value="ECO:0007669"/>
    <property type="project" value="UniProtKB-SubCell"/>
</dbReference>
<reference evidence="8" key="1">
    <citation type="submission" date="2019-12" db="EMBL/GenBank/DDBJ databases">
        <authorList>
            <person name="Scholes J."/>
        </authorList>
    </citation>
    <scope>NUCLEOTIDE SEQUENCE</scope>
</reference>
<evidence type="ECO:0000256" key="2">
    <source>
        <dbReference type="ARBA" id="ARBA00022692"/>
    </source>
</evidence>
<feature type="transmembrane region" description="Helical" evidence="6">
    <location>
        <begin position="192"/>
        <end position="219"/>
    </location>
</feature>
<evidence type="ECO:0000256" key="4">
    <source>
        <dbReference type="ARBA" id="ARBA00022989"/>
    </source>
</evidence>
<feature type="transmembrane region" description="Helical" evidence="6">
    <location>
        <begin position="123"/>
        <end position="142"/>
    </location>
</feature>
<evidence type="ECO:0000256" key="3">
    <source>
        <dbReference type="ARBA" id="ARBA00022824"/>
    </source>
</evidence>
<accession>A0A9N7MMZ9</accession>
<sequence>MAGSGPSGGRRSACSIRTVRYIVWYKFSDRQVQAPPCVSPDRATGVRTKSVKIIKMSKFSSDSDDYTPTSTRRFFRTDQKPLHAILGGGKAADILLWKNPKLSAAILIGSTVIWSLFEVGEYNFITLICHISIIAMLVLFIWSSGAGIVDWNPPDVRAITIPESTVRWLLAEINKLLLKFYQISSGKDLKTFFLAIAFLWILSGVGNLFTSLNLLYIGIYAPLYLF</sequence>
<feature type="domain" description="Reticulon" evidence="7">
    <location>
        <begin position="91"/>
        <end position="226"/>
    </location>
</feature>
<dbReference type="Pfam" id="PF02453">
    <property type="entry name" value="Reticulon"/>
    <property type="match status" value="1"/>
</dbReference>
<evidence type="ECO:0000256" key="6">
    <source>
        <dbReference type="RuleBase" id="RU363132"/>
    </source>
</evidence>
<evidence type="ECO:0000256" key="5">
    <source>
        <dbReference type="ARBA" id="ARBA00023136"/>
    </source>
</evidence>